<dbReference type="AlphaFoldDB" id="A0A2N4TSE4"/>
<dbReference type="Proteomes" id="UP000234456">
    <property type="component" value="Unassembled WGS sequence"/>
</dbReference>
<protein>
    <recommendedName>
        <fullName evidence="4">Sel1 repeat family protein</fullName>
    </recommendedName>
</protein>
<evidence type="ECO:0000256" key="1">
    <source>
        <dbReference type="SAM" id="Phobius"/>
    </source>
</evidence>
<gene>
    <name evidence="2" type="ORF">C0Q88_11790</name>
</gene>
<evidence type="ECO:0000313" key="2">
    <source>
        <dbReference type="EMBL" id="PLC42627.1"/>
    </source>
</evidence>
<feature type="transmembrane region" description="Helical" evidence="1">
    <location>
        <begin position="170"/>
        <end position="189"/>
    </location>
</feature>
<dbReference type="InterPro" id="IPR050767">
    <property type="entry name" value="Sel1_AlgK"/>
</dbReference>
<dbReference type="PANTHER" id="PTHR11102">
    <property type="entry name" value="SEL-1-LIKE PROTEIN"/>
    <property type="match status" value="1"/>
</dbReference>
<organism evidence="2 3">
    <name type="scientific">Ralstonia pickettii</name>
    <name type="common">Burkholderia pickettii</name>
    <dbReference type="NCBI Taxonomy" id="329"/>
    <lineage>
        <taxon>Bacteria</taxon>
        <taxon>Pseudomonadati</taxon>
        <taxon>Pseudomonadota</taxon>
        <taxon>Betaproteobacteria</taxon>
        <taxon>Burkholderiales</taxon>
        <taxon>Burkholderiaceae</taxon>
        <taxon>Ralstonia</taxon>
    </lineage>
</organism>
<dbReference type="EMBL" id="PKQE01000002">
    <property type="protein sequence ID" value="PLC42627.1"/>
    <property type="molecule type" value="Genomic_DNA"/>
</dbReference>
<comment type="caution">
    <text evidence="2">The sequence shown here is derived from an EMBL/GenBank/DDBJ whole genome shotgun (WGS) entry which is preliminary data.</text>
</comment>
<dbReference type="InterPro" id="IPR011990">
    <property type="entry name" value="TPR-like_helical_dom_sf"/>
</dbReference>
<keyword evidence="1" id="KW-1133">Transmembrane helix</keyword>
<proteinExistence type="predicted"/>
<keyword evidence="1" id="KW-0472">Membrane</keyword>
<keyword evidence="1" id="KW-0812">Transmembrane</keyword>
<dbReference type="Pfam" id="PF08238">
    <property type="entry name" value="Sel1"/>
    <property type="match status" value="3"/>
</dbReference>
<dbReference type="Gene3D" id="1.25.40.10">
    <property type="entry name" value="Tetratricopeptide repeat domain"/>
    <property type="match status" value="1"/>
</dbReference>
<evidence type="ECO:0008006" key="4">
    <source>
        <dbReference type="Google" id="ProtNLM"/>
    </source>
</evidence>
<dbReference type="PANTHER" id="PTHR11102:SF160">
    <property type="entry name" value="ERAD-ASSOCIATED E3 UBIQUITIN-PROTEIN LIGASE COMPONENT HRD3"/>
    <property type="match status" value="1"/>
</dbReference>
<dbReference type="OrthoDB" id="9099688at2"/>
<dbReference type="SMART" id="SM00671">
    <property type="entry name" value="SEL1"/>
    <property type="match status" value="4"/>
</dbReference>
<evidence type="ECO:0000313" key="3">
    <source>
        <dbReference type="Proteomes" id="UP000234456"/>
    </source>
</evidence>
<sequence length="198" mass="22080">MALFKSSRSEATLAELLTDAAKLCGKAEYARAFVIYRQLAESGHLESQVFLGWMLAAGKGVQANREQAVYWFRRAARLGSASGAFYLGRLLTKEAKHAEAVDWYRRSAREGYSPSQYWLGLCYLRALGVPKDLALACRYLEPAKANGHFFAWRELAVLDIQGRRGVARRLLGVGDFLLVLLFGSAVAFYNPYSDSLRA</sequence>
<dbReference type="InterPro" id="IPR006597">
    <property type="entry name" value="Sel1-like"/>
</dbReference>
<name>A0A2N4TSE4_RALPI</name>
<accession>A0A2N4TSE4</accession>
<dbReference type="SUPFAM" id="SSF81901">
    <property type="entry name" value="HCP-like"/>
    <property type="match status" value="1"/>
</dbReference>
<reference evidence="2 3" key="1">
    <citation type="submission" date="2017-12" db="EMBL/GenBank/DDBJ databases">
        <title>Draft genome sequence of Ralstonia pickettii 52.</title>
        <authorList>
            <person name="Zheng B."/>
        </authorList>
    </citation>
    <scope>NUCLEOTIDE SEQUENCE [LARGE SCALE GENOMIC DNA]</scope>
    <source>
        <strain evidence="2 3">52</strain>
    </source>
</reference>